<dbReference type="KEGG" id="asha:G8E00_04980"/>
<evidence type="ECO:0000313" key="1">
    <source>
        <dbReference type="EMBL" id="QIO05352.1"/>
    </source>
</evidence>
<dbReference type="AlphaFoldDB" id="A0A6G8RTU2"/>
<evidence type="ECO:0000313" key="2">
    <source>
        <dbReference type="Proteomes" id="UP000502297"/>
    </source>
</evidence>
<keyword evidence="2" id="KW-1185">Reference proteome</keyword>
<name>A0A6G8RTU2_9GAMM</name>
<sequence length="349" mass="40703">MDGNQVSNQTPEQFAQALMLEQIAFIKKQLLSAKNNTYLENIVQQIYTDSDQIILKDVIQLESLNGVVQKYAFELNLGPDILEFIGAVAQKVHQFILSQSATVHEFFSDESFELWMYKCLELDQLRHYIKDNLHHNPQAMHVSLQLANQILENYTPWLNQLRKLKTSNNRFGAKVLNFIQDQQQQIELKLEQQLAQAILKQLGQIITLPNDELAEIILEIWNDVKHRPLREMFEQIESIDIEEFFILVYETWRSLRKTPYLQAIVLHVVAAFYDYFSNYTLKELLQSVGLDKADLLEETYRFSPHCSQALDRAGLLEPLIHAYIAPFFQAQQTHQFIADFIDNRKDGTV</sequence>
<proteinExistence type="predicted"/>
<dbReference type="EMBL" id="CP049801">
    <property type="protein sequence ID" value="QIO05352.1"/>
    <property type="molecule type" value="Genomic_DNA"/>
</dbReference>
<protein>
    <submittedName>
        <fullName evidence="1">Uncharacterized protein</fullName>
    </submittedName>
</protein>
<gene>
    <name evidence="1" type="ORF">G8E00_04980</name>
</gene>
<accession>A0A6G8RTU2</accession>
<reference evidence="1 2" key="1">
    <citation type="submission" date="2020-03" db="EMBL/GenBank/DDBJ databases">
        <authorList>
            <person name="Zhu W."/>
        </authorList>
    </citation>
    <scope>NUCLEOTIDE SEQUENCE [LARGE SCALE GENOMIC DNA]</scope>
    <source>
        <strain evidence="1 2">323-1</strain>
    </source>
</reference>
<organism evidence="1 2">
    <name type="scientific">Acinetobacter shaoyimingii</name>
    <dbReference type="NCBI Taxonomy" id="2715164"/>
    <lineage>
        <taxon>Bacteria</taxon>
        <taxon>Pseudomonadati</taxon>
        <taxon>Pseudomonadota</taxon>
        <taxon>Gammaproteobacteria</taxon>
        <taxon>Moraxellales</taxon>
        <taxon>Moraxellaceae</taxon>
        <taxon>Acinetobacter</taxon>
    </lineage>
</organism>
<dbReference type="Proteomes" id="UP000502297">
    <property type="component" value="Chromosome"/>
</dbReference>